<reference evidence="1" key="1">
    <citation type="journal article" date="2020" name="Nature">
        <title>Giant virus diversity and host interactions through global metagenomics.</title>
        <authorList>
            <person name="Schulz F."/>
            <person name="Roux S."/>
            <person name="Paez-Espino D."/>
            <person name="Jungbluth S."/>
            <person name="Walsh D.A."/>
            <person name="Denef V.J."/>
            <person name="McMahon K.D."/>
            <person name="Konstantinidis K.T."/>
            <person name="Eloe-Fadrosh E.A."/>
            <person name="Kyrpides N.C."/>
            <person name="Woyke T."/>
        </authorList>
    </citation>
    <scope>NUCLEOTIDE SEQUENCE</scope>
    <source>
        <strain evidence="1">GVMAG-M-3300027833-19</strain>
    </source>
</reference>
<dbReference type="AlphaFoldDB" id="A0A6C0LLK1"/>
<proteinExistence type="predicted"/>
<sequence length="250" mass="27028">MSSTATITVGGINNHIVDKSETVVADRSIRFKNEDVNGKIVLKLGSTDSNTKFQILDSSGVVLFNITGEGIIEVGGYIPSGSLATLQTIASPSVGQKFRLIQNDGSFYFDKLCYYSGRTWQVEGETIETFAGTSTFDLGNVVIQTDDNTKEFTMLYPVTVPDRGFIGTVVLKAPVNSGDYMTIATRGVWELGMESGNYNSGSYVHTGTLQGLSSQAILPEAGSYAIALETKNILNNGDFLICYIFAAERY</sequence>
<name>A0A6C0LLK1_9ZZZZ</name>
<dbReference type="EMBL" id="MN740510">
    <property type="protein sequence ID" value="QHU30581.1"/>
    <property type="molecule type" value="Genomic_DNA"/>
</dbReference>
<organism evidence="1">
    <name type="scientific">viral metagenome</name>
    <dbReference type="NCBI Taxonomy" id="1070528"/>
    <lineage>
        <taxon>unclassified sequences</taxon>
        <taxon>metagenomes</taxon>
        <taxon>organismal metagenomes</taxon>
    </lineage>
</organism>
<protein>
    <submittedName>
        <fullName evidence="1">Uncharacterized protein</fullName>
    </submittedName>
</protein>
<evidence type="ECO:0000313" key="1">
    <source>
        <dbReference type="EMBL" id="QHU30581.1"/>
    </source>
</evidence>
<accession>A0A6C0LLK1</accession>